<dbReference type="Gene3D" id="3.30.70.270">
    <property type="match status" value="1"/>
</dbReference>
<dbReference type="Gene3D" id="3.30.450.20">
    <property type="entry name" value="PAS domain"/>
    <property type="match status" value="1"/>
</dbReference>
<dbReference type="PANTHER" id="PTHR46663:SF2">
    <property type="entry name" value="GGDEF DOMAIN-CONTAINING PROTEIN"/>
    <property type="match status" value="1"/>
</dbReference>
<dbReference type="PROSITE" id="PS50113">
    <property type="entry name" value="PAC"/>
    <property type="match status" value="1"/>
</dbReference>
<feature type="domain" description="PAC" evidence="2">
    <location>
        <begin position="84"/>
        <end position="138"/>
    </location>
</feature>
<dbReference type="PROSITE" id="PS50112">
    <property type="entry name" value="PAS"/>
    <property type="match status" value="1"/>
</dbReference>
<sequence>MKERIDNGAKVEIEQLKYALDNVPAYVYIKNAHSQYLYANRLTLDLFGCTETTLFEFTDNDFFPPETVTRLREVDLRVLAGEHTQEEITVDNPDGSQTFYWEVKTPVRSTSEPEKIIGILGISTDITDRKLLEEKLQHAASTDELTGLANRRMLYDRLTHALLISKRHQIYGAVIFVDIDRFKSLNDAYGHLVGDKYLIEVAQRIKSVVRDYDTVARLGGDEFVVLLESLETDENLARKDADEIASKIQSSIQQPFQMNDLIYQGSVSTGISLFLGVKRTAEELLADADDSMYKLKRSRLAEC</sequence>
<dbReference type="SMART" id="SM00267">
    <property type="entry name" value="GGDEF"/>
    <property type="match status" value="1"/>
</dbReference>
<dbReference type="InterPro" id="IPR029787">
    <property type="entry name" value="Nucleotide_cyclase"/>
</dbReference>
<proteinExistence type="predicted"/>
<protein>
    <submittedName>
        <fullName evidence="4">GGDEF domain-containing protein</fullName>
    </submittedName>
</protein>
<dbReference type="NCBIfam" id="TIGR00254">
    <property type="entry name" value="GGDEF"/>
    <property type="match status" value="1"/>
</dbReference>
<dbReference type="NCBIfam" id="TIGR00229">
    <property type="entry name" value="sensory_box"/>
    <property type="match status" value="1"/>
</dbReference>
<organism evidence="4 5">
    <name type="scientific">Corallincola platygyrae</name>
    <dbReference type="NCBI Taxonomy" id="1193278"/>
    <lineage>
        <taxon>Bacteria</taxon>
        <taxon>Pseudomonadati</taxon>
        <taxon>Pseudomonadota</taxon>
        <taxon>Gammaproteobacteria</taxon>
        <taxon>Alteromonadales</taxon>
        <taxon>Psychromonadaceae</taxon>
        <taxon>Corallincola</taxon>
    </lineage>
</organism>
<dbReference type="EMBL" id="JBHUHT010000031">
    <property type="protein sequence ID" value="MFD2098072.1"/>
    <property type="molecule type" value="Genomic_DNA"/>
</dbReference>
<comment type="caution">
    <text evidence="4">The sequence shown here is derived from an EMBL/GenBank/DDBJ whole genome shotgun (WGS) entry which is preliminary data.</text>
</comment>
<dbReference type="PROSITE" id="PS50887">
    <property type="entry name" value="GGDEF"/>
    <property type="match status" value="1"/>
</dbReference>
<dbReference type="CDD" id="cd01949">
    <property type="entry name" value="GGDEF"/>
    <property type="match status" value="1"/>
</dbReference>
<dbReference type="InterPro" id="IPR043128">
    <property type="entry name" value="Rev_trsase/Diguanyl_cyclase"/>
</dbReference>
<evidence type="ECO:0000259" key="3">
    <source>
        <dbReference type="PROSITE" id="PS50887"/>
    </source>
</evidence>
<dbReference type="CDD" id="cd00130">
    <property type="entry name" value="PAS"/>
    <property type="match status" value="1"/>
</dbReference>
<dbReference type="SUPFAM" id="SSF55073">
    <property type="entry name" value="Nucleotide cyclase"/>
    <property type="match status" value="1"/>
</dbReference>
<gene>
    <name evidence="4" type="ORF">ACFSJ3_19010</name>
</gene>
<dbReference type="Pfam" id="PF08448">
    <property type="entry name" value="PAS_4"/>
    <property type="match status" value="1"/>
</dbReference>
<dbReference type="RefSeq" id="WP_345342387.1">
    <property type="nucleotide sequence ID" value="NZ_BAABLI010000034.1"/>
</dbReference>
<accession>A0ABW4XSV8</accession>
<keyword evidence="5" id="KW-1185">Reference proteome</keyword>
<dbReference type="InterPro" id="IPR000700">
    <property type="entry name" value="PAS-assoc_C"/>
</dbReference>
<feature type="domain" description="PAS" evidence="1">
    <location>
        <begin position="12"/>
        <end position="82"/>
    </location>
</feature>
<dbReference type="SUPFAM" id="SSF55785">
    <property type="entry name" value="PYP-like sensor domain (PAS domain)"/>
    <property type="match status" value="1"/>
</dbReference>
<name>A0ABW4XSV8_9GAMM</name>
<dbReference type="InterPro" id="IPR052163">
    <property type="entry name" value="DGC-Regulatory_Protein"/>
</dbReference>
<dbReference type="InterPro" id="IPR013656">
    <property type="entry name" value="PAS_4"/>
</dbReference>
<dbReference type="PANTHER" id="PTHR46663">
    <property type="entry name" value="DIGUANYLATE CYCLASE DGCT-RELATED"/>
    <property type="match status" value="1"/>
</dbReference>
<dbReference type="InterPro" id="IPR000160">
    <property type="entry name" value="GGDEF_dom"/>
</dbReference>
<reference evidence="5" key="1">
    <citation type="journal article" date="2019" name="Int. J. Syst. Evol. Microbiol.">
        <title>The Global Catalogue of Microorganisms (GCM) 10K type strain sequencing project: providing services to taxonomists for standard genome sequencing and annotation.</title>
        <authorList>
            <consortium name="The Broad Institute Genomics Platform"/>
            <consortium name="The Broad Institute Genome Sequencing Center for Infectious Disease"/>
            <person name="Wu L."/>
            <person name="Ma J."/>
        </authorList>
    </citation>
    <scope>NUCLEOTIDE SEQUENCE [LARGE SCALE GENOMIC DNA]</scope>
    <source>
        <strain evidence="5">CGMCC 1.10992</strain>
    </source>
</reference>
<dbReference type="InterPro" id="IPR035965">
    <property type="entry name" value="PAS-like_dom_sf"/>
</dbReference>
<dbReference type="Pfam" id="PF00990">
    <property type="entry name" value="GGDEF"/>
    <property type="match status" value="1"/>
</dbReference>
<dbReference type="InterPro" id="IPR000014">
    <property type="entry name" value="PAS"/>
</dbReference>
<feature type="domain" description="GGDEF" evidence="3">
    <location>
        <begin position="170"/>
        <end position="303"/>
    </location>
</feature>
<evidence type="ECO:0000259" key="1">
    <source>
        <dbReference type="PROSITE" id="PS50112"/>
    </source>
</evidence>
<dbReference type="Proteomes" id="UP001597380">
    <property type="component" value="Unassembled WGS sequence"/>
</dbReference>
<evidence type="ECO:0000313" key="5">
    <source>
        <dbReference type="Proteomes" id="UP001597380"/>
    </source>
</evidence>
<evidence type="ECO:0000259" key="2">
    <source>
        <dbReference type="PROSITE" id="PS50113"/>
    </source>
</evidence>
<evidence type="ECO:0000313" key="4">
    <source>
        <dbReference type="EMBL" id="MFD2098072.1"/>
    </source>
</evidence>